<feature type="transmembrane region" description="Helical" evidence="1">
    <location>
        <begin position="93"/>
        <end position="113"/>
    </location>
</feature>
<name>A0A2W7QQ15_9RHOB</name>
<dbReference type="OrthoDB" id="7847071at2"/>
<feature type="transmembrane region" description="Helical" evidence="1">
    <location>
        <begin position="134"/>
        <end position="156"/>
    </location>
</feature>
<evidence type="ECO:0000313" key="2">
    <source>
        <dbReference type="EMBL" id="PZX48110.1"/>
    </source>
</evidence>
<dbReference type="EMBL" id="QKZQ01000001">
    <property type="protein sequence ID" value="PZX48110.1"/>
    <property type="molecule type" value="Genomic_DNA"/>
</dbReference>
<evidence type="ECO:0008006" key="4">
    <source>
        <dbReference type="Google" id="ProtNLM"/>
    </source>
</evidence>
<dbReference type="AlphaFoldDB" id="A0A2W7QQ15"/>
<keyword evidence="1" id="KW-0472">Membrane</keyword>
<feature type="transmembrane region" description="Helical" evidence="1">
    <location>
        <begin position="64"/>
        <end position="87"/>
    </location>
</feature>
<dbReference type="RefSeq" id="WP_071469156.1">
    <property type="nucleotide sequence ID" value="NZ_MEHT01000009.1"/>
</dbReference>
<gene>
    <name evidence="2" type="ORF">LY56_00258</name>
</gene>
<evidence type="ECO:0000313" key="3">
    <source>
        <dbReference type="Proteomes" id="UP000249364"/>
    </source>
</evidence>
<evidence type="ECO:0000256" key="1">
    <source>
        <dbReference type="SAM" id="Phobius"/>
    </source>
</evidence>
<keyword evidence="3" id="KW-1185">Reference proteome</keyword>
<reference evidence="2 3" key="1">
    <citation type="submission" date="2018-06" db="EMBL/GenBank/DDBJ databases">
        <title>Genomic Encyclopedia of Archaeal and Bacterial Type Strains, Phase II (KMG-II): from individual species to whole genera.</title>
        <authorList>
            <person name="Goeker M."/>
        </authorList>
    </citation>
    <scope>NUCLEOTIDE SEQUENCE [LARGE SCALE GENOMIC DNA]</scope>
    <source>
        <strain evidence="2 3">DSM 13087</strain>
    </source>
</reference>
<dbReference type="STRING" id="121821.GCA_001870675_02331"/>
<keyword evidence="1" id="KW-1133">Transmembrane helix</keyword>
<protein>
    <recommendedName>
        <fullName evidence="4">Component of SufBCD complex</fullName>
    </recommendedName>
</protein>
<dbReference type="Proteomes" id="UP000249364">
    <property type="component" value="Unassembled WGS sequence"/>
</dbReference>
<feature type="transmembrane region" description="Helical" evidence="1">
    <location>
        <begin position="6"/>
        <end position="29"/>
    </location>
</feature>
<comment type="caution">
    <text evidence="2">The sequence shown here is derived from an EMBL/GenBank/DDBJ whole genome shotgun (WGS) entry which is preliminary data.</text>
</comment>
<keyword evidence="1" id="KW-0812">Transmembrane</keyword>
<proteinExistence type="predicted"/>
<accession>A0A2W7QQ15</accession>
<organism evidence="2 3">
    <name type="scientific">Roseinatronobacter thiooxidans</name>
    <dbReference type="NCBI Taxonomy" id="121821"/>
    <lineage>
        <taxon>Bacteria</taxon>
        <taxon>Pseudomonadati</taxon>
        <taxon>Pseudomonadota</taxon>
        <taxon>Alphaproteobacteria</taxon>
        <taxon>Rhodobacterales</taxon>
        <taxon>Paracoccaceae</taxon>
        <taxon>Roseinatronobacter</taxon>
    </lineage>
</organism>
<sequence>MRSFSSVWFWIVLALYWSAASQFVMGASFDLIMRARRDQGQNLHDLEMLVGIHVRRKLSLMRRAGHWIVAFTAAVLTLIVLLAFVYWLEFAQAVFLLVFPMTLVRLMELRMSFRIERESLQGDKLCRALLRHRFWVQLVGVIAIFVTAVWGMLYVLSRSALSF</sequence>